<evidence type="ECO:0008006" key="4">
    <source>
        <dbReference type="Google" id="ProtNLM"/>
    </source>
</evidence>
<keyword evidence="1" id="KW-0812">Transmembrane</keyword>
<feature type="transmembrane region" description="Helical" evidence="1">
    <location>
        <begin position="24"/>
        <end position="45"/>
    </location>
</feature>
<feature type="transmembrane region" description="Helical" evidence="1">
    <location>
        <begin position="65"/>
        <end position="82"/>
    </location>
</feature>
<feature type="transmembrane region" description="Helical" evidence="1">
    <location>
        <begin position="128"/>
        <end position="152"/>
    </location>
</feature>
<keyword evidence="1" id="KW-0472">Membrane</keyword>
<protein>
    <recommendedName>
        <fullName evidence="4">DUF805 domain-containing protein</fullName>
    </recommendedName>
</protein>
<dbReference type="Proteomes" id="UP001246576">
    <property type="component" value="Unassembled WGS sequence"/>
</dbReference>
<comment type="caution">
    <text evidence="2">The sequence shown here is derived from an EMBL/GenBank/DDBJ whole genome shotgun (WGS) entry which is preliminary data.</text>
</comment>
<dbReference type="EMBL" id="JAVLSJ010000017">
    <property type="protein sequence ID" value="MDR9851404.1"/>
    <property type="molecule type" value="Genomic_DNA"/>
</dbReference>
<dbReference type="RefSeq" id="WP_310841475.1">
    <property type="nucleotide sequence ID" value="NZ_JAVLSJ010000017.1"/>
</dbReference>
<sequence>MPCTDKEGMLIRCTDPQGNAIKALLAYMPFVFASFGGLFGGIGVLEAAKKNQVQGQPSIDEYSAFWYRLGALLLLLAAFFQATAQLDGMNDHEWIFVPVLLAIWISMFALVWLVGLRTDWEVYDGWKGAIIVPTFAAILALTVTFAVAVPFFG</sequence>
<evidence type="ECO:0000313" key="3">
    <source>
        <dbReference type="Proteomes" id="UP001246576"/>
    </source>
</evidence>
<evidence type="ECO:0000256" key="1">
    <source>
        <dbReference type="SAM" id="Phobius"/>
    </source>
</evidence>
<reference evidence="2" key="1">
    <citation type="submission" date="2023-09" db="EMBL/GenBank/DDBJ databases">
        <title>Description of first Herbaspirillum huttiense subsp. nephrolepsisexaltata and Herbaspirillum huttiense subsp. lycopersicon.</title>
        <authorList>
            <person name="Poudel M."/>
            <person name="Sharma A."/>
            <person name="Goss E."/>
            <person name="Tapia J.H."/>
            <person name="Harmon C.M."/>
            <person name="Jones J.B."/>
        </authorList>
    </citation>
    <scope>NUCLEOTIDE SEQUENCE</scope>
    <source>
        <strain evidence="2">SE1</strain>
    </source>
</reference>
<proteinExistence type="predicted"/>
<name>A0ABU2ET95_9BURK</name>
<gene>
    <name evidence="2" type="ORF">RI048_24475</name>
</gene>
<feature type="transmembrane region" description="Helical" evidence="1">
    <location>
        <begin position="94"/>
        <end position="116"/>
    </location>
</feature>
<keyword evidence="1" id="KW-1133">Transmembrane helix</keyword>
<keyword evidence="3" id="KW-1185">Reference proteome</keyword>
<organism evidence="2 3">
    <name type="scientific">Herbaspirillum huttiense subsp. lycopersici</name>
    <dbReference type="NCBI Taxonomy" id="3074428"/>
    <lineage>
        <taxon>Bacteria</taxon>
        <taxon>Pseudomonadati</taxon>
        <taxon>Pseudomonadota</taxon>
        <taxon>Betaproteobacteria</taxon>
        <taxon>Burkholderiales</taxon>
        <taxon>Oxalobacteraceae</taxon>
        <taxon>Herbaspirillum</taxon>
    </lineage>
</organism>
<evidence type="ECO:0000313" key="2">
    <source>
        <dbReference type="EMBL" id="MDR9851404.1"/>
    </source>
</evidence>
<accession>A0ABU2ET95</accession>